<evidence type="ECO:0000313" key="2">
    <source>
        <dbReference type="EnsemblMetazoa" id="ACOM034342-PA.1"/>
    </source>
</evidence>
<evidence type="ECO:0000256" key="1">
    <source>
        <dbReference type="SAM" id="Phobius"/>
    </source>
</evidence>
<dbReference type="Proteomes" id="UP000075882">
    <property type="component" value="Unassembled WGS sequence"/>
</dbReference>
<keyword evidence="1" id="KW-0472">Membrane</keyword>
<dbReference type="EnsemblMetazoa" id="ACOM034342-RA">
    <property type="protein sequence ID" value="ACOM034342-PA.1"/>
    <property type="gene ID" value="ACOM034342"/>
</dbReference>
<sequence length="278" mass="31394">WRKSRTDRGATRSRVSVRSSFGCGRYQIARIKGTFAGRAKIKNASAPLLPVVRFVGFSISFPQWGCFRDGIALPVSFIPSIALPTFRSSWYIKQIGNMSPLMFCSSLAMVLLLLQATVVPANGKYVYHDQDDGLLDERYLEVLEGLKEAQAAGHLHSSVSEKSKTVPVPVFQKVGVPVPHPVPIAVPHYVKVYIPQPYPLQVNVEQPIKIPIYKVIPKVIEKPVPYTVEKPYPIEVEKPFPVEVLKKFEVPVPKPYPVPVTVYKHIMQNEKTHRNWHY</sequence>
<dbReference type="PANTHER" id="PTHR47771">
    <property type="entry name" value="LD27203P-RELATED"/>
    <property type="match status" value="1"/>
</dbReference>
<organism evidence="2">
    <name type="scientific">Anopheles coluzzii</name>
    <name type="common">African malaria mosquito</name>
    <dbReference type="NCBI Taxonomy" id="1518534"/>
    <lineage>
        <taxon>Eukaryota</taxon>
        <taxon>Metazoa</taxon>
        <taxon>Ecdysozoa</taxon>
        <taxon>Arthropoda</taxon>
        <taxon>Hexapoda</taxon>
        <taxon>Insecta</taxon>
        <taxon>Pterygota</taxon>
        <taxon>Neoptera</taxon>
        <taxon>Endopterygota</taxon>
        <taxon>Diptera</taxon>
        <taxon>Nematocera</taxon>
        <taxon>Culicoidea</taxon>
        <taxon>Culicidae</taxon>
        <taxon>Anophelinae</taxon>
        <taxon>Anopheles</taxon>
    </lineage>
</organism>
<accession>A0A8W7PNX8</accession>
<keyword evidence="1" id="KW-0812">Transmembrane</keyword>
<reference evidence="2" key="1">
    <citation type="submission" date="2022-08" db="UniProtKB">
        <authorList>
            <consortium name="EnsemblMetazoa"/>
        </authorList>
    </citation>
    <scope>IDENTIFICATION</scope>
</reference>
<proteinExistence type="predicted"/>
<protein>
    <submittedName>
        <fullName evidence="2">Uncharacterized protein</fullName>
    </submittedName>
</protein>
<dbReference type="AlphaFoldDB" id="A0A8W7PNX8"/>
<dbReference type="VEuPathDB" id="VectorBase:ACON2_030336"/>
<dbReference type="PANTHER" id="PTHR47771:SF13">
    <property type="entry name" value="HDC01644"/>
    <property type="match status" value="1"/>
</dbReference>
<name>A0A8W7PNX8_ANOCL</name>
<keyword evidence="1" id="KW-1133">Transmembrane helix</keyword>
<feature type="transmembrane region" description="Helical" evidence="1">
    <location>
        <begin position="95"/>
        <end position="114"/>
    </location>
</feature>